<accession>A0AA42CSN6</accession>
<dbReference type="RefSeq" id="WP_179514197.1">
    <property type="nucleotide sequence ID" value="NZ_JANFAV010000001.1"/>
</dbReference>
<dbReference type="SUPFAM" id="SSF49503">
    <property type="entry name" value="Cupredoxins"/>
    <property type="match status" value="1"/>
</dbReference>
<dbReference type="GO" id="GO:0009055">
    <property type="term" value="F:electron transfer activity"/>
    <property type="evidence" value="ECO:0007669"/>
    <property type="project" value="InterPro"/>
</dbReference>
<keyword evidence="5" id="KW-0249">Electron transport</keyword>
<evidence type="ECO:0000256" key="9">
    <source>
        <dbReference type="SAM" id="SignalP"/>
    </source>
</evidence>
<sequence length="142" mass="14550">MIRLSPLAFALAALAAAPAAAKEYVVHMKNSGAAGMMAFEPMVVNAKPGDTVRFVPTDASHNAETIPAIWPAGAPPIKGAINKEVTLSVTKAGIYGIKCQPHYAMGMVALVIAGNANRAAAQAATLPPLAAKRLKPALAAIR</sequence>
<reference evidence="11" key="1">
    <citation type="submission" date="2022-06" db="EMBL/GenBank/DDBJ databases">
        <title>Sphingomonas sp. nov. isolated from rhizosphere soil of tomato.</title>
        <authorList>
            <person name="Dong H."/>
            <person name="Gao R."/>
        </authorList>
    </citation>
    <scope>NUCLEOTIDE SEQUENCE</scope>
    <source>
        <strain evidence="11">MMSM24</strain>
    </source>
</reference>
<feature type="binding site" evidence="8">
    <location>
        <position position="61"/>
    </location>
    <ligand>
        <name>Cu cation</name>
        <dbReference type="ChEBI" id="CHEBI:23378"/>
    </ligand>
</feature>
<evidence type="ECO:0000256" key="5">
    <source>
        <dbReference type="ARBA" id="ARBA00022982"/>
    </source>
</evidence>
<feature type="binding site" evidence="8">
    <location>
        <position position="102"/>
    </location>
    <ligand>
        <name>Cu cation</name>
        <dbReference type="ChEBI" id="CHEBI:23378"/>
    </ligand>
</feature>
<dbReference type="InterPro" id="IPR000923">
    <property type="entry name" value="BlueCu_1"/>
</dbReference>
<evidence type="ECO:0000256" key="3">
    <source>
        <dbReference type="ARBA" id="ARBA00022723"/>
    </source>
</evidence>
<comment type="subcellular location">
    <subcellularLocation>
        <location evidence="1">Periplasm</location>
    </subcellularLocation>
</comment>
<evidence type="ECO:0000259" key="10">
    <source>
        <dbReference type="Pfam" id="PF00127"/>
    </source>
</evidence>
<proteinExistence type="predicted"/>
<dbReference type="GO" id="GO:0042597">
    <property type="term" value="C:periplasmic space"/>
    <property type="evidence" value="ECO:0007669"/>
    <property type="project" value="UniProtKB-SubCell"/>
</dbReference>
<evidence type="ECO:0000256" key="2">
    <source>
        <dbReference type="ARBA" id="ARBA00022448"/>
    </source>
</evidence>
<evidence type="ECO:0000256" key="7">
    <source>
        <dbReference type="NCBIfam" id="TIGR02375"/>
    </source>
</evidence>
<evidence type="ECO:0000256" key="4">
    <source>
        <dbReference type="ARBA" id="ARBA00022764"/>
    </source>
</evidence>
<organism evidence="11 12">
    <name type="scientific">Sphingomonas lycopersici</name>
    <dbReference type="NCBI Taxonomy" id="2951807"/>
    <lineage>
        <taxon>Bacteria</taxon>
        <taxon>Pseudomonadati</taxon>
        <taxon>Pseudomonadota</taxon>
        <taxon>Alphaproteobacteria</taxon>
        <taxon>Sphingomonadales</taxon>
        <taxon>Sphingomonadaceae</taxon>
        <taxon>Sphingomonas</taxon>
    </lineage>
</organism>
<dbReference type="InterPro" id="IPR001235">
    <property type="entry name" value="Copper_blue_Plastocyanin"/>
</dbReference>
<name>A0AA42CSN6_9SPHN</name>
<comment type="caution">
    <text evidence="11">The sequence shown here is derived from an EMBL/GenBank/DDBJ whole genome shotgun (WGS) entry which is preliminary data.</text>
</comment>
<keyword evidence="4" id="KW-0574">Periplasm</keyword>
<dbReference type="PRINTS" id="PR00155">
    <property type="entry name" value="AMICYANIN"/>
</dbReference>
<protein>
    <recommendedName>
        <fullName evidence="7">Pseudoazurin</fullName>
    </recommendedName>
</protein>
<dbReference type="InterPro" id="IPR002386">
    <property type="entry name" value="Amicyanin/Pseudoazurin"/>
</dbReference>
<evidence type="ECO:0000256" key="1">
    <source>
        <dbReference type="ARBA" id="ARBA00004418"/>
    </source>
</evidence>
<evidence type="ECO:0000256" key="8">
    <source>
        <dbReference type="PIRSR" id="PIRSR602386-1"/>
    </source>
</evidence>
<evidence type="ECO:0000313" key="11">
    <source>
        <dbReference type="EMBL" id="MCW6533538.1"/>
    </source>
</evidence>
<dbReference type="NCBIfam" id="TIGR02375">
    <property type="entry name" value="pseudoazurin"/>
    <property type="match status" value="1"/>
</dbReference>
<keyword evidence="6 8" id="KW-0186">Copper</keyword>
<dbReference type="InterPro" id="IPR008972">
    <property type="entry name" value="Cupredoxin"/>
</dbReference>
<feature type="chain" id="PRO_5041413434" description="Pseudoazurin" evidence="9">
    <location>
        <begin position="22"/>
        <end position="142"/>
    </location>
</feature>
<dbReference type="Gene3D" id="2.60.40.420">
    <property type="entry name" value="Cupredoxins - blue copper proteins"/>
    <property type="match status" value="1"/>
</dbReference>
<keyword evidence="3 8" id="KW-0479">Metal-binding</keyword>
<dbReference type="AlphaFoldDB" id="A0AA42CSN6"/>
<keyword evidence="12" id="KW-1185">Reference proteome</keyword>
<keyword evidence="2" id="KW-0813">Transport</keyword>
<dbReference type="EMBL" id="JANFAV010000001">
    <property type="protein sequence ID" value="MCW6533538.1"/>
    <property type="molecule type" value="Genomic_DNA"/>
</dbReference>
<dbReference type="Proteomes" id="UP001165565">
    <property type="component" value="Unassembled WGS sequence"/>
</dbReference>
<comment type="cofactor">
    <cofactor evidence="8">
        <name>Cu cation</name>
        <dbReference type="ChEBI" id="CHEBI:23378"/>
    </cofactor>
    <text evidence="8">Binds 1 copper ion per subunit.</text>
</comment>
<dbReference type="InterPro" id="IPR012745">
    <property type="entry name" value="Pseudoazurin"/>
</dbReference>
<dbReference type="GO" id="GO:0005507">
    <property type="term" value="F:copper ion binding"/>
    <property type="evidence" value="ECO:0007669"/>
    <property type="project" value="UniProtKB-UniRule"/>
</dbReference>
<dbReference type="PRINTS" id="PR00156">
    <property type="entry name" value="COPPERBLUE"/>
</dbReference>
<gene>
    <name evidence="11" type="ORF">NEE01_01930</name>
</gene>
<feature type="domain" description="Blue (type 1) copper" evidence="10">
    <location>
        <begin position="26"/>
        <end position="112"/>
    </location>
</feature>
<feature type="signal peptide" evidence="9">
    <location>
        <begin position="1"/>
        <end position="21"/>
    </location>
</feature>
<feature type="binding site" evidence="8">
    <location>
        <position position="99"/>
    </location>
    <ligand>
        <name>Cu cation</name>
        <dbReference type="ChEBI" id="CHEBI:23378"/>
    </ligand>
</feature>
<evidence type="ECO:0000256" key="6">
    <source>
        <dbReference type="ARBA" id="ARBA00023008"/>
    </source>
</evidence>
<dbReference type="Pfam" id="PF00127">
    <property type="entry name" value="Copper-bind"/>
    <property type="match status" value="1"/>
</dbReference>
<keyword evidence="9" id="KW-0732">Signal</keyword>
<evidence type="ECO:0000313" key="12">
    <source>
        <dbReference type="Proteomes" id="UP001165565"/>
    </source>
</evidence>
<feature type="binding site" evidence="8">
    <location>
        <position position="107"/>
    </location>
    <ligand>
        <name>Cu cation</name>
        <dbReference type="ChEBI" id="CHEBI:23378"/>
    </ligand>
</feature>